<dbReference type="InterPro" id="IPR050382">
    <property type="entry name" value="MFS_Na/Anion_cotransporter"/>
</dbReference>
<feature type="domain" description="Major facilitator superfamily (MFS) profile" evidence="7">
    <location>
        <begin position="19"/>
        <end position="402"/>
    </location>
</feature>
<feature type="transmembrane region" description="Helical" evidence="6">
    <location>
        <begin position="219"/>
        <end position="240"/>
    </location>
</feature>
<name>A0A1K2I3M6_9LACO</name>
<accession>A0A1K2I3M6</accession>
<evidence type="ECO:0000256" key="5">
    <source>
        <dbReference type="ARBA" id="ARBA00023136"/>
    </source>
</evidence>
<gene>
    <name evidence="8" type="ORF">LREN565_0096</name>
</gene>
<dbReference type="InterPro" id="IPR020846">
    <property type="entry name" value="MFS_dom"/>
</dbReference>
<dbReference type="AlphaFoldDB" id="A0A1K2I3M6"/>
<evidence type="ECO:0000256" key="4">
    <source>
        <dbReference type="ARBA" id="ARBA00022989"/>
    </source>
</evidence>
<dbReference type="PANTHER" id="PTHR11662:SF399">
    <property type="entry name" value="FI19708P1-RELATED"/>
    <property type="match status" value="1"/>
</dbReference>
<dbReference type="PANTHER" id="PTHR11662">
    <property type="entry name" value="SOLUTE CARRIER FAMILY 17"/>
    <property type="match status" value="1"/>
</dbReference>
<feature type="transmembrane region" description="Helical" evidence="6">
    <location>
        <begin position="87"/>
        <end position="112"/>
    </location>
</feature>
<feature type="transmembrane region" description="Helical" evidence="6">
    <location>
        <begin position="288"/>
        <end position="307"/>
    </location>
</feature>
<proteinExistence type="predicted"/>
<keyword evidence="5 6" id="KW-0472">Membrane</keyword>
<reference evidence="8" key="1">
    <citation type="submission" date="2016-11" db="EMBL/GenBank/DDBJ databases">
        <authorList>
            <person name="Jaros S."/>
            <person name="Januszkiewicz K."/>
            <person name="Wedrychowicz H."/>
        </authorList>
    </citation>
    <scope>NUCLEOTIDE SEQUENCE</scope>
    <source>
        <strain evidence="8">ACA-DC 565</strain>
    </source>
</reference>
<keyword evidence="2" id="KW-0813">Transport</keyword>
<protein>
    <recommendedName>
        <fullName evidence="7">Major facilitator superfamily (MFS) profile domain-containing protein</fullName>
    </recommendedName>
</protein>
<dbReference type="InterPro" id="IPR036259">
    <property type="entry name" value="MFS_trans_sf"/>
</dbReference>
<feature type="transmembrane region" description="Helical" evidence="6">
    <location>
        <begin position="378"/>
        <end position="397"/>
    </location>
</feature>
<dbReference type="Pfam" id="PF07690">
    <property type="entry name" value="MFS_1"/>
    <property type="match status" value="1"/>
</dbReference>
<dbReference type="Gene3D" id="1.20.1250.20">
    <property type="entry name" value="MFS general substrate transporter like domains"/>
    <property type="match status" value="2"/>
</dbReference>
<organism evidence="8">
    <name type="scientific">Loigolactobacillus rennini</name>
    <dbReference type="NCBI Taxonomy" id="238013"/>
    <lineage>
        <taxon>Bacteria</taxon>
        <taxon>Bacillati</taxon>
        <taxon>Bacillota</taxon>
        <taxon>Bacilli</taxon>
        <taxon>Lactobacillales</taxon>
        <taxon>Lactobacillaceae</taxon>
        <taxon>Loigolactobacillus</taxon>
    </lineage>
</organism>
<keyword evidence="3 6" id="KW-0812">Transmembrane</keyword>
<dbReference type="PROSITE" id="PS50850">
    <property type="entry name" value="MFS"/>
    <property type="match status" value="1"/>
</dbReference>
<dbReference type="SUPFAM" id="SSF103473">
    <property type="entry name" value="MFS general substrate transporter"/>
    <property type="match status" value="1"/>
</dbReference>
<evidence type="ECO:0000256" key="2">
    <source>
        <dbReference type="ARBA" id="ARBA00022448"/>
    </source>
</evidence>
<feature type="transmembrane region" description="Helical" evidence="6">
    <location>
        <begin position="252"/>
        <end position="276"/>
    </location>
</feature>
<evidence type="ECO:0000313" key="8">
    <source>
        <dbReference type="EMBL" id="SFZ86983.1"/>
    </source>
</evidence>
<feature type="transmembrane region" description="Helical" evidence="6">
    <location>
        <begin position="57"/>
        <end position="75"/>
    </location>
</feature>
<evidence type="ECO:0000256" key="6">
    <source>
        <dbReference type="SAM" id="Phobius"/>
    </source>
</evidence>
<feature type="transmembrane region" description="Helical" evidence="6">
    <location>
        <begin position="313"/>
        <end position="334"/>
    </location>
</feature>
<dbReference type="InterPro" id="IPR011701">
    <property type="entry name" value="MFS"/>
</dbReference>
<feature type="transmembrane region" description="Helical" evidence="6">
    <location>
        <begin position="172"/>
        <end position="192"/>
    </location>
</feature>
<evidence type="ECO:0000259" key="7">
    <source>
        <dbReference type="PROSITE" id="PS50850"/>
    </source>
</evidence>
<dbReference type="EMBL" id="LT634362">
    <property type="protein sequence ID" value="SFZ86983.1"/>
    <property type="molecule type" value="Genomic_DNA"/>
</dbReference>
<evidence type="ECO:0000256" key="1">
    <source>
        <dbReference type="ARBA" id="ARBA00004651"/>
    </source>
</evidence>
<feature type="transmembrane region" description="Helical" evidence="6">
    <location>
        <begin position="20"/>
        <end position="45"/>
    </location>
</feature>
<dbReference type="GO" id="GO:0022857">
    <property type="term" value="F:transmembrane transporter activity"/>
    <property type="evidence" value="ECO:0007669"/>
    <property type="project" value="InterPro"/>
</dbReference>
<dbReference type="GO" id="GO:0005886">
    <property type="term" value="C:plasma membrane"/>
    <property type="evidence" value="ECO:0007669"/>
    <property type="project" value="UniProtKB-SubCell"/>
</dbReference>
<feature type="transmembrane region" description="Helical" evidence="6">
    <location>
        <begin position="146"/>
        <end position="166"/>
    </location>
</feature>
<comment type="subcellular location">
    <subcellularLocation>
        <location evidence="1">Cell membrane</location>
        <topology evidence="1">Multi-pass membrane protein</topology>
    </subcellularLocation>
</comment>
<feature type="transmembrane region" description="Helical" evidence="6">
    <location>
        <begin position="346"/>
        <end position="372"/>
    </location>
</feature>
<keyword evidence="4 6" id="KW-1133">Transmembrane helix</keyword>
<sequence length="403" mass="43914">MNTNIDKQNTKGHSNDFKIIIALMAGYSMVYMDKNMVSTAIIPIANQYHFSASQTGMIMSMFFLAYSLMQIPGGWLADKIGAKRVLLLSLGIITFFSYAFGFVSSLMLFLIIRFGAGLGHGGYPPACSKAVAENFNKSKRVMVQSGIMTTSGIGGILAFTLGANVIAINWRYGYFLLGSLFLLAFLLVLFLLPKDSTFNQKQETKKGARFIEVVTNKNVLILFVIMLLINITYYGAMSWLPSYLTKTYQLSLGMTGAILAVNSISQVLGSFLTGVILSKWFVGKQKQYIILCSVISAAAIYALVHIHSVSISLVLVAIIGMMTISAFTSVFTWPQRIFEQKIIGSSVGIINTGGTFGGFLAPIIIGALVEYVSGDFQIGFIFLAITIIIGGFGTLFVKTEKVK</sequence>
<evidence type="ECO:0000256" key="3">
    <source>
        <dbReference type="ARBA" id="ARBA00022692"/>
    </source>
</evidence>